<name>L7VXV7_9BACT</name>
<evidence type="ECO:0000313" key="1">
    <source>
        <dbReference type="EMBL" id="AGC71893.1"/>
    </source>
</evidence>
<protein>
    <submittedName>
        <fullName evidence="1">Uncharacterized protein</fullName>
    </submittedName>
</protein>
<sequence length="52" mass="5735">MLAPEVSDTLLPGKATKLQLYTTVPQTDTGARDEYSKALERTQEKELGKLTP</sequence>
<dbReference type="EMBL" id="JX649886">
    <property type="protein sequence ID" value="AGC71893.1"/>
    <property type="molecule type" value="Genomic_DNA"/>
</dbReference>
<reference evidence="1" key="1">
    <citation type="submission" date="2012-09" db="EMBL/GenBank/DDBJ databases">
        <title>Metagenomic Characterization of a Microbial Community in Wastewater Detects High Levels of Antibiotic Resistance.</title>
        <authorList>
            <person name="Abrams M."/>
            <person name="Caldwell A."/>
            <person name="Vandaei E."/>
            <person name="Lee W."/>
            <person name="Perrott J."/>
            <person name="Khan S.Y."/>
            <person name="Ta J."/>
            <person name="Romero D."/>
            <person name="Nguyen V."/>
            <person name="Pourmand N."/>
            <person name="Ouverney C.C."/>
        </authorList>
    </citation>
    <scope>NUCLEOTIDE SEQUENCE</scope>
</reference>
<dbReference type="AlphaFoldDB" id="L7VXV7"/>
<organism evidence="1">
    <name type="scientific">uncultured bacterium A1Q1_fos_4</name>
    <dbReference type="NCBI Taxonomy" id="1256574"/>
    <lineage>
        <taxon>Bacteria</taxon>
        <taxon>environmental samples</taxon>
    </lineage>
</organism>
<accession>L7VXV7</accession>
<proteinExistence type="predicted"/>